<reference evidence="1" key="1">
    <citation type="journal article" date="2022" name="Front. Genet.">
        <title>Chromosome-Scale Assembly of the Dendrobium nobile Genome Provides Insights Into the Molecular Mechanism of the Biosynthesis of the Medicinal Active Ingredient of Dendrobium.</title>
        <authorList>
            <person name="Xu Q."/>
            <person name="Niu S.-C."/>
            <person name="Li K.-L."/>
            <person name="Zheng P.-J."/>
            <person name="Zhang X.-J."/>
            <person name="Jia Y."/>
            <person name="Liu Y."/>
            <person name="Niu Y.-X."/>
            <person name="Yu L.-H."/>
            <person name="Chen D.-F."/>
            <person name="Zhang G.-Q."/>
        </authorList>
    </citation>
    <scope>NUCLEOTIDE SEQUENCE</scope>
    <source>
        <tissue evidence="1">Leaf</tissue>
    </source>
</reference>
<protein>
    <submittedName>
        <fullName evidence="1">Uncharacterized protein</fullName>
    </submittedName>
</protein>
<dbReference type="AlphaFoldDB" id="A0A8T3B6N1"/>
<keyword evidence="2" id="KW-1185">Reference proteome</keyword>
<evidence type="ECO:0000313" key="2">
    <source>
        <dbReference type="Proteomes" id="UP000829196"/>
    </source>
</evidence>
<comment type="caution">
    <text evidence="1">The sequence shown here is derived from an EMBL/GenBank/DDBJ whole genome shotgun (WGS) entry which is preliminary data.</text>
</comment>
<dbReference type="Proteomes" id="UP000829196">
    <property type="component" value="Unassembled WGS sequence"/>
</dbReference>
<gene>
    <name evidence="1" type="ORF">KFK09_015597</name>
</gene>
<name>A0A8T3B6N1_DENNO</name>
<accession>A0A8T3B6N1</accession>
<proteinExistence type="predicted"/>
<organism evidence="1 2">
    <name type="scientific">Dendrobium nobile</name>
    <name type="common">Orchid</name>
    <dbReference type="NCBI Taxonomy" id="94219"/>
    <lineage>
        <taxon>Eukaryota</taxon>
        <taxon>Viridiplantae</taxon>
        <taxon>Streptophyta</taxon>
        <taxon>Embryophyta</taxon>
        <taxon>Tracheophyta</taxon>
        <taxon>Spermatophyta</taxon>
        <taxon>Magnoliopsida</taxon>
        <taxon>Liliopsida</taxon>
        <taxon>Asparagales</taxon>
        <taxon>Orchidaceae</taxon>
        <taxon>Epidendroideae</taxon>
        <taxon>Malaxideae</taxon>
        <taxon>Dendrobiinae</taxon>
        <taxon>Dendrobium</taxon>
    </lineage>
</organism>
<evidence type="ECO:0000313" key="1">
    <source>
        <dbReference type="EMBL" id="KAI0504645.1"/>
    </source>
</evidence>
<sequence>MADVLSQWIVVGRCCGSPNSCTRRRSQITSEVAAERDRYSTSVEDLAMVTCFLTVQETRFGPRKVQNPEMDLRSELSEAQSASVYVARVAGCDGETVGFGTLNVLKQSFESLEVLCCRTVHVLAYLIRGECNIRASD</sequence>
<dbReference type="EMBL" id="JAGYWB010000011">
    <property type="protein sequence ID" value="KAI0504645.1"/>
    <property type="molecule type" value="Genomic_DNA"/>
</dbReference>